<dbReference type="SUPFAM" id="SSF53067">
    <property type="entry name" value="Actin-like ATPase domain"/>
    <property type="match status" value="2"/>
</dbReference>
<dbReference type="PROSITE" id="PS01132">
    <property type="entry name" value="ACTINS_ACT_LIKE"/>
    <property type="match status" value="1"/>
</dbReference>
<dbReference type="Gene3D" id="3.90.640.10">
    <property type="entry name" value="Actin, Chain A, domain 4"/>
    <property type="match status" value="1"/>
</dbReference>
<proteinExistence type="inferred from homology"/>
<evidence type="ECO:0000313" key="4">
    <source>
        <dbReference type="EMBL" id="KAF5366997.1"/>
    </source>
</evidence>
<comment type="function">
    <text evidence="1">Actins are highly conserved proteins that are involved in various types of cell motility and are ubiquitously expressed in all eukaryotic cells.</text>
</comment>
<protein>
    <recommendedName>
        <fullName evidence="6">Actin</fullName>
    </recommendedName>
</protein>
<sequence>MNQLGNLKTSFHENIGSSRVDICVYHGHTWYSSARIKKRIAARFIFQQHLSPTWKMMTAWLCSVVGRPHQASIMARAGNKDSFVGDEAQAKRGILNLSYPIDRGIVTNWDEIEKIWHHTFHNELHVAPEEHPVLLTEAPLNPKTNREKMMQIMFETFNTPAFYLQTEAVLSMYGSGRTTAVVVCSGDGVTHVVPIYDGFVLPHAVLRMGFAGRDLTGALTKDLSERGYPFFTSAEREVVKDIKEKLCYVAFDFDKELESAAISSSLEKEYELPDGQIITVGNERFSVPEFLFKPHMVGLDDPGVHEMVHNSVLRCDPDLKCDLYHNIILAGGNTMLRGLHDRMQKELNALTPSSIMAHVIAPLERKYTAWIGGSILASLTTFQNLWISKQEYNEYGAAFLHHSE</sequence>
<dbReference type="FunFam" id="3.30.420.40:FF:000050">
    <property type="entry name" value="Actin, alpha skeletal muscle"/>
    <property type="match status" value="1"/>
</dbReference>
<dbReference type="InterPro" id="IPR020902">
    <property type="entry name" value="Actin/actin-like_CS"/>
</dbReference>
<dbReference type="SMART" id="SM00268">
    <property type="entry name" value="ACTIN"/>
    <property type="match status" value="1"/>
</dbReference>
<dbReference type="OrthoDB" id="5132116at2759"/>
<evidence type="ECO:0000256" key="1">
    <source>
        <dbReference type="ARBA" id="ARBA00003520"/>
    </source>
</evidence>
<dbReference type="FunFam" id="3.90.640.10:FF:000047">
    <property type="entry name" value="Actin, alpha skeletal muscle"/>
    <property type="match status" value="1"/>
</dbReference>
<reference evidence="4 5" key="1">
    <citation type="journal article" date="2020" name="ISME J.">
        <title>Uncovering the hidden diversity of litter-decomposition mechanisms in mushroom-forming fungi.</title>
        <authorList>
            <person name="Floudas D."/>
            <person name="Bentzer J."/>
            <person name="Ahren D."/>
            <person name="Johansson T."/>
            <person name="Persson P."/>
            <person name="Tunlid A."/>
        </authorList>
    </citation>
    <scope>NUCLEOTIDE SEQUENCE [LARGE SCALE GENOMIC DNA]</scope>
    <source>
        <strain evidence="4 5">CBS 291.85</strain>
    </source>
</reference>
<comment type="similarity">
    <text evidence="3">Belongs to the actin family.</text>
</comment>
<comment type="catalytic activity">
    <reaction evidence="2">
        <text>ATP + H2O = ADP + phosphate + H(+)</text>
        <dbReference type="Rhea" id="RHEA:13065"/>
        <dbReference type="ChEBI" id="CHEBI:15377"/>
        <dbReference type="ChEBI" id="CHEBI:15378"/>
        <dbReference type="ChEBI" id="CHEBI:30616"/>
        <dbReference type="ChEBI" id="CHEBI:43474"/>
        <dbReference type="ChEBI" id="CHEBI:456216"/>
    </reaction>
</comment>
<evidence type="ECO:0000256" key="3">
    <source>
        <dbReference type="RuleBase" id="RU000487"/>
    </source>
</evidence>
<evidence type="ECO:0000256" key="2">
    <source>
        <dbReference type="ARBA" id="ARBA00049360"/>
    </source>
</evidence>
<dbReference type="InterPro" id="IPR004000">
    <property type="entry name" value="Actin"/>
</dbReference>
<name>A0A8H5LRM2_9AGAR</name>
<dbReference type="FunFam" id="3.30.420.40:FF:000058">
    <property type="entry name" value="Putative actin-related protein 5"/>
    <property type="match status" value="1"/>
</dbReference>
<dbReference type="PROSITE" id="PS00432">
    <property type="entry name" value="ACTINS_2"/>
    <property type="match status" value="1"/>
</dbReference>
<dbReference type="PRINTS" id="PR00190">
    <property type="entry name" value="ACTIN"/>
</dbReference>
<dbReference type="PANTHER" id="PTHR11937">
    <property type="entry name" value="ACTIN"/>
    <property type="match status" value="1"/>
</dbReference>
<comment type="caution">
    <text evidence="4">The sequence shown here is derived from an EMBL/GenBank/DDBJ whole genome shotgun (WGS) entry which is preliminary data.</text>
</comment>
<keyword evidence="5" id="KW-1185">Reference proteome</keyword>
<dbReference type="Gene3D" id="3.30.420.40">
    <property type="match status" value="2"/>
</dbReference>
<dbReference type="Proteomes" id="UP000559256">
    <property type="component" value="Unassembled WGS sequence"/>
</dbReference>
<dbReference type="EMBL" id="JAACJM010000020">
    <property type="protein sequence ID" value="KAF5366997.1"/>
    <property type="molecule type" value="Genomic_DNA"/>
</dbReference>
<dbReference type="Pfam" id="PF00022">
    <property type="entry name" value="Actin"/>
    <property type="match status" value="1"/>
</dbReference>
<dbReference type="InterPro" id="IPR004001">
    <property type="entry name" value="Actin_CS"/>
</dbReference>
<gene>
    <name evidence="4" type="ORF">D9758_003980</name>
</gene>
<evidence type="ECO:0008006" key="6">
    <source>
        <dbReference type="Google" id="ProtNLM"/>
    </source>
</evidence>
<organism evidence="4 5">
    <name type="scientific">Tetrapyrgos nigripes</name>
    <dbReference type="NCBI Taxonomy" id="182062"/>
    <lineage>
        <taxon>Eukaryota</taxon>
        <taxon>Fungi</taxon>
        <taxon>Dikarya</taxon>
        <taxon>Basidiomycota</taxon>
        <taxon>Agaricomycotina</taxon>
        <taxon>Agaricomycetes</taxon>
        <taxon>Agaricomycetidae</taxon>
        <taxon>Agaricales</taxon>
        <taxon>Marasmiineae</taxon>
        <taxon>Marasmiaceae</taxon>
        <taxon>Tetrapyrgos</taxon>
    </lineage>
</organism>
<dbReference type="PROSITE" id="PS00406">
    <property type="entry name" value="ACTINS_1"/>
    <property type="match status" value="1"/>
</dbReference>
<evidence type="ECO:0000313" key="5">
    <source>
        <dbReference type="Proteomes" id="UP000559256"/>
    </source>
</evidence>
<dbReference type="AlphaFoldDB" id="A0A8H5LRM2"/>
<accession>A0A8H5LRM2</accession>
<dbReference type="InterPro" id="IPR043129">
    <property type="entry name" value="ATPase_NBD"/>
</dbReference>